<dbReference type="InterPro" id="IPR008937">
    <property type="entry name" value="Ras-like_GEF"/>
</dbReference>
<comment type="caution">
    <text evidence="6">The sequence shown here is derived from an EMBL/GenBank/DDBJ whole genome shotgun (WGS) entry which is preliminary data.</text>
</comment>
<evidence type="ECO:0000256" key="3">
    <source>
        <dbReference type="SAM" id="MobiDB-lite"/>
    </source>
</evidence>
<evidence type="ECO:0000256" key="1">
    <source>
        <dbReference type="ARBA" id="ARBA00022658"/>
    </source>
</evidence>
<dbReference type="GO" id="GO:0007265">
    <property type="term" value="P:Ras protein signal transduction"/>
    <property type="evidence" value="ECO:0007669"/>
    <property type="project" value="TreeGrafter"/>
</dbReference>
<keyword evidence="1 2" id="KW-0344">Guanine-nucleotide releasing factor</keyword>
<gene>
    <name evidence="6" type="ORF">VNI00_011191</name>
    <name evidence="5" type="ORF">VNI00_017086</name>
</gene>
<dbReference type="InterPro" id="IPR036964">
    <property type="entry name" value="RASGEF_cat_dom_sf"/>
</dbReference>
<feature type="domain" description="Ras-GEF" evidence="4">
    <location>
        <begin position="19"/>
        <end position="238"/>
    </location>
</feature>
<dbReference type="AlphaFoldDB" id="A0AAW0CD58"/>
<keyword evidence="7" id="KW-1185">Reference proteome</keyword>
<dbReference type="GO" id="GO:0005085">
    <property type="term" value="F:guanyl-nucleotide exchange factor activity"/>
    <property type="evidence" value="ECO:0007669"/>
    <property type="project" value="UniProtKB-KW"/>
</dbReference>
<dbReference type="SMART" id="SM00147">
    <property type="entry name" value="RasGEF"/>
    <property type="match status" value="1"/>
</dbReference>
<evidence type="ECO:0000313" key="6">
    <source>
        <dbReference type="EMBL" id="KAK7037440.1"/>
    </source>
</evidence>
<evidence type="ECO:0000256" key="2">
    <source>
        <dbReference type="PROSITE-ProRule" id="PRU00168"/>
    </source>
</evidence>
<organism evidence="6 7">
    <name type="scientific">Paramarasmius palmivorus</name>
    <dbReference type="NCBI Taxonomy" id="297713"/>
    <lineage>
        <taxon>Eukaryota</taxon>
        <taxon>Fungi</taxon>
        <taxon>Dikarya</taxon>
        <taxon>Basidiomycota</taxon>
        <taxon>Agaricomycotina</taxon>
        <taxon>Agaricomycetes</taxon>
        <taxon>Agaricomycetidae</taxon>
        <taxon>Agaricales</taxon>
        <taxon>Marasmiineae</taxon>
        <taxon>Marasmiaceae</taxon>
        <taxon>Paramarasmius</taxon>
    </lineage>
</organism>
<sequence>MPPDSASKCSDNKTRKLTVREQAQLMIKTISRLLYHQITPQECIRYAKIQTDKEVEYLNTFCSTHDKIAAWVTTTILDCKVLERRSDLQYKVAEKCRNLNFASMSAIINALSSTVVTHLHLHWAHVGRKNTVDALLKHNDPSGGFAGYRNLQLSAEGPYVPFVGTYLSDIVHIKDHLSHSGEGGMKWRKSHQGYSQNTIPLRRSRRRFSSSEERLQDSPKIGRLPCQVVQHSEIANTDIRRGLEAAEF</sequence>
<reference evidence="6 7" key="1">
    <citation type="submission" date="2024-01" db="EMBL/GenBank/DDBJ databases">
        <title>A draft genome for a cacao thread blight-causing isolate of Paramarasmius palmivorus.</title>
        <authorList>
            <person name="Baruah I.K."/>
            <person name="Bukari Y."/>
            <person name="Amoako-Attah I."/>
            <person name="Meinhardt L.W."/>
            <person name="Bailey B.A."/>
            <person name="Cohen S.P."/>
        </authorList>
    </citation>
    <scope>NUCLEOTIDE SEQUENCE [LARGE SCALE GENOMIC DNA]</scope>
    <source>
        <strain evidence="6 7">GH-12</strain>
    </source>
</reference>
<evidence type="ECO:0000313" key="7">
    <source>
        <dbReference type="Proteomes" id="UP001383192"/>
    </source>
</evidence>
<dbReference type="InterPro" id="IPR023578">
    <property type="entry name" value="Ras_GEF_dom_sf"/>
</dbReference>
<dbReference type="Pfam" id="PF00617">
    <property type="entry name" value="RasGEF"/>
    <property type="match status" value="1"/>
</dbReference>
<dbReference type="PANTHER" id="PTHR23113">
    <property type="entry name" value="GUANINE NUCLEOTIDE EXCHANGE FACTOR"/>
    <property type="match status" value="1"/>
</dbReference>
<proteinExistence type="predicted"/>
<dbReference type="GO" id="GO:0005886">
    <property type="term" value="C:plasma membrane"/>
    <property type="evidence" value="ECO:0007669"/>
    <property type="project" value="TreeGrafter"/>
</dbReference>
<dbReference type="PROSITE" id="PS50009">
    <property type="entry name" value="RASGEF_CAT"/>
    <property type="match status" value="1"/>
</dbReference>
<accession>A0AAW0CD58</accession>
<dbReference type="Gene3D" id="1.10.840.10">
    <property type="entry name" value="Ras guanine-nucleotide exchange factors catalytic domain"/>
    <property type="match status" value="1"/>
</dbReference>
<name>A0AAW0CD58_9AGAR</name>
<evidence type="ECO:0000259" key="4">
    <source>
        <dbReference type="PROSITE" id="PS50009"/>
    </source>
</evidence>
<dbReference type="InterPro" id="IPR001895">
    <property type="entry name" value="RASGEF_cat_dom"/>
</dbReference>
<dbReference type="Proteomes" id="UP001383192">
    <property type="component" value="Unassembled WGS sequence"/>
</dbReference>
<dbReference type="PANTHER" id="PTHR23113:SF368">
    <property type="entry name" value="CELL DIVISION CONTROL PROTEIN 25"/>
    <property type="match status" value="1"/>
</dbReference>
<feature type="region of interest" description="Disordered" evidence="3">
    <location>
        <begin position="183"/>
        <end position="217"/>
    </location>
</feature>
<evidence type="ECO:0000313" key="5">
    <source>
        <dbReference type="EMBL" id="KAK7021984.1"/>
    </source>
</evidence>
<dbReference type="EMBL" id="JAYKXP010000155">
    <property type="protein sequence ID" value="KAK7021984.1"/>
    <property type="molecule type" value="Genomic_DNA"/>
</dbReference>
<dbReference type="EMBL" id="JAYKXP010000047">
    <property type="protein sequence ID" value="KAK7037440.1"/>
    <property type="molecule type" value="Genomic_DNA"/>
</dbReference>
<protein>
    <recommendedName>
        <fullName evidence="4">Ras-GEF domain-containing protein</fullName>
    </recommendedName>
</protein>
<dbReference type="SUPFAM" id="SSF48366">
    <property type="entry name" value="Ras GEF"/>
    <property type="match status" value="1"/>
</dbReference>